<evidence type="ECO:0000313" key="3">
    <source>
        <dbReference type="Proteomes" id="UP000800040"/>
    </source>
</evidence>
<sequence>MNAAATAHQHGDDHAAGNQGRQPQRLRRPRDGHMGVLGAFLSNVCHGVWGLWHHRSRTRGVKVAITTCVILATWRGEGQSTVAQVLRCLSHAMVDAMVSRTSQPSLVPHELQRARPPFTRRTDVWALGACQQNPGWRDSGSWMEMRDMRWDKGLGERRQRRPSQAAHLVVLGLVNVNAAKLLGGGGACAVAPLHTKHRPHGVDDDAAKTKESPSALAKQGEAACRVGPKLLSKTCCRQNRRCALSRLHGLSVSTVPRAWVALLLGAEWPSPSHGGRICSGTGKSQIHRLGPATTRGAGALPKNNGHGVGATVRARRWDVPCPSGWPSDGGVERLKL</sequence>
<keyword evidence="3" id="KW-1185">Reference proteome</keyword>
<feature type="region of interest" description="Disordered" evidence="1">
    <location>
        <begin position="1"/>
        <end position="31"/>
    </location>
</feature>
<protein>
    <submittedName>
        <fullName evidence="2">Uncharacterized protein</fullName>
    </submittedName>
</protein>
<dbReference type="Proteomes" id="UP000800040">
    <property type="component" value="Unassembled WGS sequence"/>
</dbReference>
<dbReference type="EMBL" id="ML975342">
    <property type="protein sequence ID" value="KAF1832291.1"/>
    <property type="molecule type" value="Genomic_DNA"/>
</dbReference>
<organism evidence="2 3">
    <name type="scientific">Decorospora gaudefroyi</name>
    <dbReference type="NCBI Taxonomy" id="184978"/>
    <lineage>
        <taxon>Eukaryota</taxon>
        <taxon>Fungi</taxon>
        <taxon>Dikarya</taxon>
        <taxon>Ascomycota</taxon>
        <taxon>Pezizomycotina</taxon>
        <taxon>Dothideomycetes</taxon>
        <taxon>Pleosporomycetidae</taxon>
        <taxon>Pleosporales</taxon>
        <taxon>Pleosporineae</taxon>
        <taxon>Pleosporaceae</taxon>
        <taxon>Decorospora</taxon>
    </lineage>
</organism>
<name>A0A6A5K6Z0_9PLEO</name>
<reference evidence="2" key="1">
    <citation type="submission" date="2020-01" db="EMBL/GenBank/DDBJ databases">
        <authorList>
            <consortium name="DOE Joint Genome Institute"/>
            <person name="Haridas S."/>
            <person name="Albert R."/>
            <person name="Binder M."/>
            <person name="Bloem J."/>
            <person name="Labutti K."/>
            <person name="Salamov A."/>
            <person name="Andreopoulos B."/>
            <person name="Baker S.E."/>
            <person name="Barry K."/>
            <person name="Bills G."/>
            <person name="Bluhm B.H."/>
            <person name="Cannon C."/>
            <person name="Castanera R."/>
            <person name="Culley D.E."/>
            <person name="Daum C."/>
            <person name="Ezra D."/>
            <person name="Gonzalez J.B."/>
            <person name="Henrissat B."/>
            <person name="Kuo A."/>
            <person name="Liang C."/>
            <person name="Lipzen A."/>
            <person name="Lutzoni F."/>
            <person name="Magnuson J."/>
            <person name="Mondo S."/>
            <person name="Nolan M."/>
            <person name="Ohm R."/>
            <person name="Pangilinan J."/>
            <person name="Park H.-J."/>
            <person name="Ramirez L."/>
            <person name="Alfaro M."/>
            <person name="Sun H."/>
            <person name="Tritt A."/>
            <person name="Yoshinaga Y."/>
            <person name="Zwiers L.-H."/>
            <person name="Turgeon B.G."/>
            <person name="Goodwin S.B."/>
            <person name="Spatafora J.W."/>
            <person name="Crous P.W."/>
            <person name="Grigoriev I.V."/>
        </authorList>
    </citation>
    <scope>NUCLEOTIDE SEQUENCE</scope>
    <source>
        <strain evidence="2">P77</strain>
    </source>
</reference>
<gene>
    <name evidence="2" type="ORF">BDW02DRAFT_433737</name>
</gene>
<proteinExistence type="predicted"/>
<evidence type="ECO:0000313" key="2">
    <source>
        <dbReference type="EMBL" id="KAF1832291.1"/>
    </source>
</evidence>
<dbReference type="AlphaFoldDB" id="A0A6A5K6Z0"/>
<accession>A0A6A5K6Z0</accession>
<evidence type="ECO:0000256" key="1">
    <source>
        <dbReference type="SAM" id="MobiDB-lite"/>
    </source>
</evidence>